<sequence>MTQFSSAWLLFCLLCSSIASTRSISVSCYRPNSVPTNLYQNYGEIIVDCSLHGFGSREELFFHKSDLCQTTPTLCDLITGFDYSYNAIRHLGKPRYEFPLMSKLIFQHNSISEIEDEAFSGEHLKMVDLSHNQISGLTLNKNTFRGKFNQSLGTYDDSHIEKLLLGFNEISFLTYGTFHYLKRLTVLEINNNPLSVMGTSREAFQALTNLKYLHLGSTNLSRLPDTMFSGMKIETLYLNGNQFTQVPHLKPIANTLHHLNLDNNQLRELNERSFSELRYLTTLNITANLNLYAIRKNTFNSCYNLQTFYCNFNPSLEFIHPYAFNIGWNLREFYINNNAITSLPHELGDWDSVEVLDIQSNPWTCDCSIQWMIDYVAKRQKTDPELNYNLHCAEPSKYSHAHLLSNPVLSYISHECVKNQLGIPQLSSQLFKLYPLLFIMTLLLITLVAYLVCFSYRYAKSHVPSYVCNYTVQYNRLKT</sequence>
<feature type="signal peptide" evidence="5">
    <location>
        <begin position="1"/>
        <end position="23"/>
    </location>
</feature>
<keyword evidence="4" id="KW-0472">Membrane</keyword>
<proteinExistence type="predicted"/>
<organism evidence="7">
    <name type="scientific">Cacopsylla melanoneura</name>
    <dbReference type="NCBI Taxonomy" id="428564"/>
    <lineage>
        <taxon>Eukaryota</taxon>
        <taxon>Metazoa</taxon>
        <taxon>Ecdysozoa</taxon>
        <taxon>Arthropoda</taxon>
        <taxon>Hexapoda</taxon>
        <taxon>Insecta</taxon>
        <taxon>Pterygota</taxon>
        <taxon>Neoptera</taxon>
        <taxon>Paraneoptera</taxon>
        <taxon>Hemiptera</taxon>
        <taxon>Sternorrhyncha</taxon>
        <taxon>Psylloidea</taxon>
        <taxon>Psyllidae</taxon>
        <taxon>Psyllinae</taxon>
        <taxon>Cacopsylla</taxon>
    </lineage>
</organism>
<evidence type="ECO:0000259" key="6">
    <source>
        <dbReference type="SMART" id="SM00082"/>
    </source>
</evidence>
<keyword evidence="2 5" id="KW-0732">Signal</keyword>
<reference evidence="7" key="1">
    <citation type="submission" date="2021-05" db="EMBL/GenBank/DDBJ databases">
        <authorList>
            <person name="Alioto T."/>
            <person name="Alioto T."/>
            <person name="Gomez Garrido J."/>
        </authorList>
    </citation>
    <scope>NUCLEOTIDE SEQUENCE</scope>
</reference>
<dbReference type="InterPro" id="IPR003591">
    <property type="entry name" value="Leu-rich_rpt_typical-subtyp"/>
</dbReference>
<evidence type="ECO:0000256" key="5">
    <source>
        <dbReference type="SAM" id="SignalP"/>
    </source>
</evidence>
<dbReference type="Gene3D" id="3.80.10.10">
    <property type="entry name" value="Ribonuclease Inhibitor"/>
    <property type="match status" value="3"/>
</dbReference>
<evidence type="ECO:0000313" key="7">
    <source>
        <dbReference type="EMBL" id="CAG6712801.1"/>
    </source>
</evidence>
<dbReference type="Pfam" id="PF13855">
    <property type="entry name" value="LRR_8"/>
    <property type="match status" value="1"/>
</dbReference>
<keyword evidence="3" id="KW-0677">Repeat</keyword>
<accession>A0A8D8UX75</accession>
<evidence type="ECO:0000256" key="1">
    <source>
        <dbReference type="ARBA" id="ARBA00022614"/>
    </source>
</evidence>
<dbReference type="InterPro" id="IPR026906">
    <property type="entry name" value="LRR_5"/>
</dbReference>
<name>A0A8D8UX75_9HEMI</name>
<keyword evidence="4" id="KW-0812">Transmembrane</keyword>
<evidence type="ECO:0000256" key="4">
    <source>
        <dbReference type="SAM" id="Phobius"/>
    </source>
</evidence>
<dbReference type="InterPro" id="IPR050328">
    <property type="entry name" value="Dev_Immune_Receptor"/>
</dbReference>
<keyword evidence="1" id="KW-0433">Leucine-rich repeat</keyword>
<evidence type="ECO:0000256" key="2">
    <source>
        <dbReference type="ARBA" id="ARBA00022729"/>
    </source>
</evidence>
<dbReference type="SMART" id="SM00082">
    <property type="entry name" value="LRRCT"/>
    <property type="match status" value="1"/>
</dbReference>
<dbReference type="PROSITE" id="PS51450">
    <property type="entry name" value="LRR"/>
    <property type="match status" value="1"/>
</dbReference>
<dbReference type="AlphaFoldDB" id="A0A8D8UX75"/>
<dbReference type="PANTHER" id="PTHR24373">
    <property type="entry name" value="SLIT RELATED LEUCINE-RICH REPEAT NEURONAL PROTEIN"/>
    <property type="match status" value="1"/>
</dbReference>
<dbReference type="EMBL" id="HBUF01349760">
    <property type="protein sequence ID" value="CAG6712801.1"/>
    <property type="molecule type" value="Transcribed_RNA"/>
</dbReference>
<feature type="chain" id="PRO_5034375688" evidence="5">
    <location>
        <begin position="24"/>
        <end position="479"/>
    </location>
</feature>
<dbReference type="PANTHER" id="PTHR24373:SF275">
    <property type="entry name" value="TIR DOMAIN-CONTAINING PROTEIN"/>
    <property type="match status" value="1"/>
</dbReference>
<dbReference type="InterPro" id="IPR000483">
    <property type="entry name" value="Cys-rich_flank_reg_C"/>
</dbReference>
<evidence type="ECO:0000256" key="3">
    <source>
        <dbReference type="ARBA" id="ARBA00022737"/>
    </source>
</evidence>
<dbReference type="SUPFAM" id="SSF52058">
    <property type="entry name" value="L domain-like"/>
    <property type="match status" value="1"/>
</dbReference>
<dbReference type="InterPro" id="IPR032675">
    <property type="entry name" value="LRR_dom_sf"/>
</dbReference>
<keyword evidence="4" id="KW-1133">Transmembrane helix</keyword>
<dbReference type="InterPro" id="IPR001611">
    <property type="entry name" value="Leu-rich_rpt"/>
</dbReference>
<dbReference type="SMART" id="SM00369">
    <property type="entry name" value="LRR_TYP"/>
    <property type="match status" value="7"/>
</dbReference>
<protein>
    <submittedName>
        <fullName evidence="7">Chondroadherin-like protein</fullName>
    </submittedName>
</protein>
<feature type="domain" description="LRRCT" evidence="6">
    <location>
        <begin position="361"/>
        <end position="417"/>
    </location>
</feature>
<feature type="transmembrane region" description="Helical" evidence="4">
    <location>
        <begin position="433"/>
        <end position="453"/>
    </location>
</feature>
<dbReference type="GO" id="GO:0071944">
    <property type="term" value="C:cell periphery"/>
    <property type="evidence" value="ECO:0007669"/>
    <property type="project" value="UniProtKB-ARBA"/>
</dbReference>
<dbReference type="Pfam" id="PF13306">
    <property type="entry name" value="LRR_5"/>
    <property type="match status" value="1"/>
</dbReference>